<keyword evidence="1" id="KW-0472">Membrane</keyword>
<keyword evidence="1" id="KW-1133">Transmembrane helix</keyword>
<evidence type="ECO:0000313" key="2">
    <source>
        <dbReference type="EMBL" id="MBB6330771.1"/>
    </source>
</evidence>
<dbReference type="EMBL" id="JACHKS010000001">
    <property type="protein sequence ID" value="MBB6330771.1"/>
    <property type="molecule type" value="Genomic_DNA"/>
</dbReference>
<reference evidence="2 3" key="1">
    <citation type="submission" date="2020-08" db="EMBL/GenBank/DDBJ databases">
        <title>Functional genomics of gut bacteria from endangered species of beetles.</title>
        <authorList>
            <person name="Carlos-Shanley C."/>
        </authorList>
    </citation>
    <scope>NUCLEOTIDE SEQUENCE [LARGE SCALE GENOMIC DNA]</scope>
    <source>
        <strain evidence="2 3">S00068</strain>
    </source>
</reference>
<comment type="caution">
    <text evidence="2">The sequence shown here is derived from an EMBL/GenBank/DDBJ whole genome shotgun (WGS) entry which is preliminary data.</text>
</comment>
<name>A0ABR6PYI6_9FLAO</name>
<evidence type="ECO:0000256" key="1">
    <source>
        <dbReference type="SAM" id="Phobius"/>
    </source>
</evidence>
<evidence type="ECO:0000313" key="3">
    <source>
        <dbReference type="Proteomes" id="UP000587367"/>
    </source>
</evidence>
<keyword evidence="3" id="KW-1185">Reference proteome</keyword>
<gene>
    <name evidence="2" type="ORF">HNP24_001721</name>
</gene>
<sequence>MKYSFLNDEFIIIAGSLIAILFILLSVIMVYIKKRSRETLKERYDYEIKMAELECIKKNLDLQLYDVNQKLEEIENRWKDINHVLLSQNSSEIPVEIPRE</sequence>
<dbReference type="RefSeq" id="WP_184554975.1">
    <property type="nucleotide sequence ID" value="NZ_JACHKS010000001.1"/>
</dbReference>
<proteinExistence type="predicted"/>
<accession>A0ABR6PYI6</accession>
<dbReference type="Proteomes" id="UP000587367">
    <property type="component" value="Unassembled WGS sequence"/>
</dbReference>
<organism evidence="2 3">
    <name type="scientific">Chryseobacterium sediminis</name>
    <dbReference type="NCBI Taxonomy" id="1679494"/>
    <lineage>
        <taxon>Bacteria</taxon>
        <taxon>Pseudomonadati</taxon>
        <taxon>Bacteroidota</taxon>
        <taxon>Flavobacteriia</taxon>
        <taxon>Flavobacteriales</taxon>
        <taxon>Weeksellaceae</taxon>
        <taxon>Chryseobacterium group</taxon>
        <taxon>Chryseobacterium</taxon>
    </lineage>
</organism>
<keyword evidence="1" id="KW-0812">Transmembrane</keyword>
<feature type="transmembrane region" description="Helical" evidence="1">
    <location>
        <begin position="12"/>
        <end position="32"/>
    </location>
</feature>
<protein>
    <submittedName>
        <fullName evidence="2">F0F1-type ATP synthase membrane subunit b/b</fullName>
    </submittedName>
</protein>